<accession>A0A1H0LHW4</accession>
<protein>
    <submittedName>
        <fullName evidence="1">Uncharacterized protein</fullName>
    </submittedName>
</protein>
<proteinExistence type="predicted"/>
<dbReference type="Proteomes" id="UP000198795">
    <property type="component" value="Unassembled WGS sequence"/>
</dbReference>
<keyword evidence="2" id="KW-1185">Reference proteome</keyword>
<comment type="caution">
    <text evidence="1">The sequence shown here is derived from an EMBL/GenBank/DDBJ whole genome shotgun (WGS) entry which is preliminary data.</text>
</comment>
<name>A0A1H0LHW4_9HYPH</name>
<dbReference type="EMBL" id="FNJC01000002">
    <property type="protein sequence ID" value="SDO67656.1"/>
    <property type="molecule type" value="Genomic_DNA"/>
</dbReference>
<evidence type="ECO:0000313" key="1">
    <source>
        <dbReference type="EMBL" id="SDO67656.1"/>
    </source>
</evidence>
<gene>
    <name evidence="1" type="ORF">SAMN04488061_1368</name>
</gene>
<sequence length="61" mass="6558">MLIPPSSFLVAGSLSKRSAVDFAACLFASWGWVRHSSARTWPGTADSFFGVLAVRLKMGVL</sequence>
<evidence type="ECO:0000313" key="2">
    <source>
        <dbReference type="Proteomes" id="UP000198795"/>
    </source>
</evidence>
<organism evidence="1 2">
    <name type="scientific">Filomicrobium insigne</name>
    <dbReference type="NCBI Taxonomy" id="418854"/>
    <lineage>
        <taxon>Bacteria</taxon>
        <taxon>Pseudomonadati</taxon>
        <taxon>Pseudomonadota</taxon>
        <taxon>Alphaproteobacteria</taxon>
        <taxon>Hyphomicrobiales</taxon>
        <taxon>Hyphomicrobiaceae</taxon>
        <taxon>Filomicrobium</taxon>
    </lineage>
</organism>
<reference evidence="1 2" key="1">
    <citation type="submission" date="2016-10" db="EMBL/GenBank/DDBJ databases">
        <authorList>
            <person name="Varghese N."/>
            <person name="Submissions S."/>
        </authorList>
    </citation>
    <scope>NUCLEOTIDE SEQUENCE [LARGE SCALE GENOMIC DNA]</scope>
    <source>
        <strain evidence="1 2">CGMCC 1.6497</strain>
    </source>
</reference>